<evidence type="ECO:0000313" key="4">
    <source>
        <dbReference type="Proteomes" id="UP001230268"/>
    </source>
</evidence>
<reference evidence="3" key="1">
    <citation type="submission" date="2023-08" db="EMBL/GenBank/DDBJ databases">
        <title>Draft sequence of the Babesia gibsoni genome.</title>
        <authorList>
            <person name="Yamagishi J.Y."/>
            <person name="Xuan X.X."/>
        </authorList>
    </citation>
    <scope>NUCLEOTIDE SEQUENCE</scope>
    <source>
        <strain evidence="3">Azabu</strain>
    </source>
</reference>
<feature type="region of interest" description="Disordered" evidence="1">
    <location>
        <begin position="1"/>
        <end position="53"/>
    </location>
</feature>
<dbReference type="EMBL" id="JAVEPI010000004">
    <property type="protein sequence ID" value="KAK1442312.1"/>
    <property type="molecule type" value="Genomic_DNA"/>
</dbReference>
<dbReference type="Proteomes" id="UP001230268">
    <property type="component" value="Unassembled WGS sequence"/>
</dbReference>
<dbReference type="SMART" id="SM00879">
    <property type="entry name" value="Brix"/>
    <property type="match status" value="1"/>
</dbReference>
<gene>
    <name evidence="3" type="ORF">BgAZ_403420</name>
</gene>
<keyword evidence="4" id="KW-1185">Reference proteome</keyword>
<dbReference type="GO" id="GO:0042134">
    <property type="term" value="F:rRNA primary transcript binding"/>
    <property type="evidence" value="ECO:0007669"/>
    <property type="project" value="InterPro"/>
</dbReference>
<dbReference type="Gene3D" id="3.40.50.10480">
    <property type="entry name" value="Probable brix-domain ribosomal biogenesis protein"/>
    <property type="match status" value="1"/>
</dbReference>
<dbReference type="InterPro" id="IPR044281">
    <property type="entry name" value="IMP4/RPF1"/>
</dbReference>
<dbReference type="PROSITE" id="PS50833">
    <property type="entry name" value="BRIX"/>
    <property type="match status" value="1"/>
</dbReference>
<dbReference type="InterPro" id="IPR007109">
    <property type="entry name" value="Brix"/>
</dbReference>
<dbReference type="Pfam" id="PF04427">
    <property type="entry name" value="Brix"/>
    <property type="match status" value="1"/>
</dbReference>
<dbReference type="SUPFAM" id="SSF52954">
    <property type="entry name" value="Class II aaRS ABD-related"/>
    <property type="match status" value="1"/>
</dbReference>
<evidence type="ECO:0000259" key="2">
    <source>
        <dbReference type="PROSITE" id="PS50833"/>
    </source>
</evidence>
<sequence>MAHKKAKAYSSTTQKQAYKAQKKRERRSLKITDAKAPKKRKKRIRNRDEAEKQVPRTIESMRRFDETVVAASDAEVAAEENIDEFASYFRGERPPKLYLTTSRKPSEKMRTFIKELLLIIPNIYYFPRDEYDLDYLVKHATSSGFSAMLLITQGPNKLPNGLYICSLPRGPTTFFRLTSLVLASDMKGAGAFTESHSEIILNHFDTRVGRRIGRQIASLFPLDPDLEARRVITFHNQRDMIFFRHHRYVFRNEKKCSLMEIGPRFTLKMHSIQEGTMDLEKGLYEFIWRPDLQVDRKRFFI</sequence>
<dbReference type="PANTHER" id="PTHR22734:SF3">
    <property type="entry name" value="RIBOSOME PRODUCTION FACTOR 1"/>
    <property type="match status" value="1"/>
</dbReference>
<name>A0AAD8LIP7_BABGI</name>
<dbReference type="GO" id="GO:0005730">
    <property type="term" value="C:nucleolus"/>
    <property type="evidence" value="ECO:0007669"/>
    <property type="project" value="TreeGrafter"/>
</dbReference>
<feature type="domain" description="Brix" evidence="2">
    <location>
        <begin position="95"/>
        <end position="278"/>
    </location>
</feature>
<organism evidence="3 4">
    <name type="scientific">Babesia gibsoni</name>
    <dbReference type="NCBI Taxonomy" id="33632"/>
    <lineage>
        <taxon>Eukaryota</taxon>
        <taxon>Sar</taxon>
        <taxon>Alveolata</taxon>
        <taxon>Apicomplexa</taxon>
        <taxon>Aconoidasida</taxon>
        <taxon>Piroplasmida</taxon>
        <taxon>Babesiidae</taxon>
        <taxon>Babesia</taxon>
    </lineage>
</organism>
<protein>
    <submittedName>
        <fullName evidence="3">U3 small nucleolar ribonucleoprotein IMP4</fullName>
    </submittedName>
</protein>
<comment type="caution">
    <text evidence="3">The sequence shown here is derived from an EMBL/GenBank/DDBJ whole genome shotgun (WGS) entry which is preliminary data.</text>
</comment>
<keyword evidence="3" id="KW-0687">Ribonucleoprotein</keyword>
<accession>A0AAD8LIP7</accession>
<proteinExistence type="predicted"/>
<dbReference type="AlphaFoldDB" id="A0AAD8LIP7"/>
<evidence type="ECO:0000313" key="3">
    <source>
        <dbReference type="EMBL" id="KAK1442312.1"/>
    </source>
</evidence>
<evidence type="ECO:0000256" key="1">
    <source>
        <dbReference type="SAM" id="MobiDB-lite"/>
    </source>
</evidence>
<dbReference type="PANTHER" id="PTHR22734">
    <property type="entry name" value="U3 SMALL NUCLEOLAR RIBONUCLEOPROTEIN PROTEIN IMP4"/>
    <property type="match status" value="1"/>
</dbReference>
<dbReference type="GO" id="GO:0030687">
    <property type="term" value="C:preribosome, large subunit precursor"/>
    <property type="evidence" value="ECO:0007669"/>
    <property type="project" value="TreeGrafter"/>
</dbReference>
<dbReference type="GO" id="GO:0000470">
    <property type="term" value="P:maturation of LSU-rRNA"/>
    <property type="evidence" value="ECO:0007669"/>
    <property type="project" value="TreeGrafter"/>
</dbReference>
<dbReference type="GO" id="GO:0000460">
    <property type="term" value="P:maturation of 5.8S rRNA"/>
    <property type="evidence" value="ECO:0007669"/>
    <property type="project" value="TreeGrafter"/>
</dbReference>